<dbReference type="CDD" id="cd16962">
    <property type="entry name" value="RuvC"/>
    <property type="match status" value="1"/>
</dbReference>
<evidence type="ECO:0000256" key="5">
    <source>
        <dbReference type="ARBA" id="ARBA00022759"/>
    </source>
</evidence>
<evidence type="ECO:0000256" key="3">
    <source>
        <dbReference type="ARBA" id="ARBA00022722"/>
    </source>
</evidence>
<reference evidence="17" key="3">
    <citation type="submission" date="2017-10" db="EMBL/GenBank/DDBJ databases">
        <authorList>
            <person name="Banno H."/>
            <person name="Chua N.-H."/>
        </authorList>
    </citation>
    <scope>NUCLEOTIDE SEQUENCE [LARGE SCALE GENOMIC DNA]</scope>
    <source>
        <strain evidence="17">Kuenenia_mbr1_ru-nijmegen</strain>
    </source>
</reference>
<dbReference type="RefSeq" id="WP_099324524.1">
    <property type="nucleotide sequence ID" value="NZ_CP049055.1"/>
</dbReference>
<dbReference type="InterPro" id="IPR012337">
    <property type="entry name" value="RNaseH-like_sf"/>
</dbReference>
<keyword evidence="3 13" id="KW-0540">Nuclease</keyword>
<keyword evidence="9 13" id="KW-0238">DNA-binding</keyword>
<evidence type="ECO:0000256" key="12">
    <source>
        <dbReference type="ARBA" id="ARBA00029354"/>
    </source>
</evidence>
<proteinExistence type="inferred from homology"/>
<evidence type="ECO:0000313" key="16">
    <source>
        <dbReference type="EMBL" id="QII10450.1"/>
    </source>
</evidence>
<reference evidence="15" key="1">
    <citation type="journal article" date="2006" name="Nature">
        <title>Deciphering the evolution and metabolism of an anammox bacterium from a community genome.</title>
        <authorList>
            <person name="Strous M."/>
            <person name="Pelletier E."/>
            <person name="Mangenot S."/>
            <person name="Rattei T."/>
            <person name="Lehner A."/>
            <person name="Taylor M.W."/>
            <person name="Horn M."/>
            <person name="Daims H."/>
            <person name="Bartol-Mavel D."/>
            <person name="Wincker P."/>
            <person name="Barbe V."/>
            <person name="Fonknechten N."/>
            <person name="Vallenet D."/>
            <person name="Segurens B."/>
            <person name="Schenowitz-Truong C."/>
            <person name="Medigue C."/>
            <person name="Collingro A."/>
            <person name="Snel B."/>
            <person name="Dutilh B.E."/>
            <person name="OpDenCamp H.J.M."/>
            <person name="vanDerDrift C."/>
            <person name="Cirpus I."/>
            <person name="vanDePas-Schoonen K.T."/>
            <person name="Harhangi H.R."/>
            <person name="vanNiftrik L."/>
            <person name="Schmid M."/>
            <person name="Keltjens J."/>
            <person name="vanDeVossenberg J."/>
            <person name="Kartal B."/>
            <person name="Meier H."/>
            <person name="Frishman D."/>
            <person name="Huynen M.A."/>
            <person name="Mewes H."/>
            <person name="Weissenbach J."/>
            <person name="Jetten M.S.M."/>
            <person name="Wagner M."/>
            <person name="LePaslier D."/>
        </authorList>
    </citation>
    <scope>NUCLEOTIDE SEQUENCE</scope>
</reference>
<dbReference type="EMBL" id="CT573072">
    <property type="protein sequence ID" value="CAJ72190.1"/>
    <property type="molecule type" value="Genomic_DNA"/>
</dbReference>
<dbReference type="NCBIfam" id="TIGR00228">
    <property type="entry name" value="ruvC"/>
    <property type="match status" value="1"/>
</dbReference>
<dbReference type="GO" id="GO:0006281">
    <property type="term" value="P:DNA repair"/>
    <property type="evidence" value="ECO:0007669"/>
    <property type="project" value="UniProtKB-UniRule"/>
</dbReference>
<evidence type="ECO:0000256" key="6">
    <source>
        <dbReference type="ARBA" id="ARBA00022763"/>
    </source>
</evidence>
<dbReference type="GO" id="GO:0048476">
    <property type="term" value="C:Holliday junction resolvase complex"/>
    <property type="evidence" value="ECO:0007669"/>
    <property type="project" value="UniProtKB-UniRule"/>
</dbReference>
<accession>Q1PYN7</accession>
<evidence type="ECO:0000256" key="10">
    <source>
        <dbReference type="ARBA" id="ARBA00023172"/>
    </source>
</evidence>
<dbReference type="GO" id="GO:0006310">
    <property type="term" value="P:DNA recombination"/>
    <property type="evidence" value="ECO:0007669"/>
    <property type="project" value="UniProtKB-UniRule"/>
</dbReference>
<dbReference type="HAMAP" id="MF_00034">
    <property type="entry name" value="RuvC"/>
    <property type="match status" value="1"/>
</dbReference>
<dbReference type="SUPFAM" id="SSF53098">
    <property type="entry name" value="Ribonuclease H-like"/>
    <property type="match status" value="1"/>
</dbReference>
<evidence type="ECO:0000256" key="4">
    <source>
        <dbReference type="ARBA" id="ARBA00022723"/>
    </source>
</evidence>
<reference evidence="16 19" key="5">
    <citation type="submission" date="2020-02" db="EMBL/GenBank/DDBJ databases">
        <title>Newly sequenced genome of strain CSTR1 showed variability in Candidatus Kuenenia stuttgartiensis genomes.</title>
        <authorList>
            <person name="Ding C."/>
            <person name="Adrian L."/>
        </authorList>
    </citation>
    <scope>NUCLEOTIDE SEQUENCE [LARGE SCALE GENOMIC DNA]</scope>
    <source>
        <strain evidence="16 19">CSTR1</strain>
    </source>
</reference>
<evidence type="ECO:0000313" key="18">
    <source>
        <dbReference type="Proteomes" id="UP000221734"/>
    </source>
</evidence>
<sequence>MKILGIDPGTLIAGYGVIEKSGAEIKAVAYGSIKTGKNQNFPERLKTIYTGVTELITIYKPDHMAVEEVFFGKNFKAAIKIGEGRGIIFLCAAMANIPIAEYAARVVKKAVAGNGNAHKGKVQEMVKAILGLPEIPQPEDASDALAIAICHGHRL</sequence>
<dbReference type="Proteomes" id="UP000501926">
    <property type="component" value="Chromosome"/>
</dbReference>
<keyword evidence="8 13" id="KW-0460">Magnesium</keyword>
<comment type="cofactor">
    <cofactor evidence="13">
        <name>Mg(2+)</name>
        <dbReference type="ChEBI" id="CHEBI:18420"/>
    </cofactor>
    <text evidence="13">Binds 2 Mg(2+) ion per subunit.</text>
</comment>
<dbReference type="Proteomes" id="UP000221734">
    <property type="component" value="Chromosome Kuenenia_stuttgartiensis_MBR1"/>
</dbReference>
<dbReference type="GO" id="GO:0003677">
    <property type="term" value="F:DNA binding"/>
    <property type="evidence" value="ECO:0007669"/>
    <property type="project" value="UniProtKB-KW"/>
</dbReference>
<evidence type="ECO:0000313" key="15">
    <source>
        <dbReference type="EMBL" id="CAJ72190.1"/>
    </source>
</evidence>
<gene>
    <name evidence="13 15" type="primary">ruvC</name>
    <name evidence="16" type="ORF">KsCSTR_10710</name>
    <name evidence="17" type="ORF">KSMBR1_1250</name>
    <name evidence="15" type="ORF">kustd1445</name>
</gene>
<dbReference type="PANTHER" id="PTHR30194">
    <property type="entry name" value="CROSSOVER JUNCTION ENDODEOXYRIBONUCLEASE RUVC"/>
    <property type="match status" value="1"/>
</dbReference>
<evidence type="ECO:0000256" key="8">
    <source>
        <dbReference type="ARBA" id="ARBA00022842"/>
    </source>
</evidence>
<keyword evidence="10 13" id="KW-0233">DNA recombination</keyword>
<comment type="similarity">
    <text evidence="1 13">Belongs to the RuvC family.</text>
</comment>
<comment type="catalytic activity">
    <reaction evidence="12 13">
        <text>Endonucleolytic cleavage at a junction such as a reciprocal single-stranded crossover between two homologous DNA duplexes (Holliday junction).</text>
        <dbReference type="EC" id="3.1.21.10"/>
    </reaction>
</comment>
<dbReference type="OrthoDB" id="9805499at2"/>
<dbReference type="EC" id="3.1.21.10" evidence="13 14"/>
<evidence type="ECO:0000256" key="2">
    <source>
        <dbReference type="ARBA" id="ARBA00022490"/>
    </source>
</evidence>
<keyword evidence="6 13" id="KW-0227">DNA damage</keyword>
<keyword evidence="7 13" id="KW-0378">Hydrolase</keyword>
<reference evidence="18" key="4">
    <citation type="submission" date="2017-10" db="EMBL/GenBank/DDBJ databases">
        <authorList>
            <person name="Frank J."/>
        </authorList>
    </citation>
    <scope>NUCLEOTIDE SEQUENCE [LARGE SCALE GENOMIC DNA]</scope>
</reference>
<dbReference type="AlphaFoldDB" id="Q1PYN7"/>
<comment type="subunit">
    <text evidence="13">Homodimer which binds Holliday junction (HJ) DNA. The HJ becomes 2-fold symmetrical on binding to RuvC with unstacked arms; it has a different conformation from HJ DNA in complex with RuvA. In the full resolvosome a probable DNA-RuvA(4)-RuvB(12)-RuvC(2) complex forms which resolves the HJ.</text>
</comment>
<dbReference type="GO" id="GO:0005737">
    <property type="term" value="C:cytoplasm"/>
    <property type="evidence" value="ECO:0007669"/>
    <property type="project" value="UniProtKB-SubCell"/>
</dbReference>
<evidence type="ECO:0000256" key="9">
    <source>
        <dbReference type="ARBA" id="ARBA00023125"/>
    </source>
</evidence>
<evidence type="ECO:0000313" key="19">
    <source>
        <dbReference type="Proteomes" id="UP000501926"/>
    </source>
</evidence>
<name>Q1PYN7_KUEST</name>
<reference evidence="15" key="2">
    <citation type="submission" date="2006-01" db="EMBL/GenBank/DDBJ databases">
        <authorList>
            <person name="Genoscope"/>
        </authorList>
    </citation>
    <scope>NUCLEOTIDE SEQUENCE</scope>
</reference>
<evidence type="ECO:0000256" key="7">
    <source>
        <dbReference type="ARBA" id="ARBA00022801"/>
    </source>
</evidence>
<feature type="active site" evidence="13">
    <location>
        <position position="7"/>
    </location>
</feature>
<evidence type="ECO:0000313" key="17">
    <source>
        <dbReference type="EMBL" id="SOH03752.1"/>
    </source>
</evidence>
<dbReference type="KEGG" id="kst:KSMBR1_1250"/>
<comment type="subcellular location">
    <subcellularLocation>
        <location evidence="13">Cytoplasm</location>
    </subcellularLocation>
</comment>
<feature type="binding site" evidence="13">
    <location>
        <position position="140"/>
    </location>
    <ligand>
        <name>Mg(2+)</name>
        <dbReference type="ChEBI" id="CHEBI:18420"/>
        <label>1</label>
    </ligand>
</feature>
<feature type="active site" evidence="13">
    <location>
        <position position="67"/>
    </location>
</feature>
<comment type="function">
    <text evidence="13">The RuvA-RuvB-RuvC complex processes Holliday junction (HJ) DNA during genetic recombination and DNA repair. Endonuclease that resolves HJ intermediates. Cleaves cruciform DNA by making single-stranded nicks across the HJ at symmetrical positions within the homologous arms, yielding a 5'-phosphate and a 3'-hydroxyl group; requires a central core of homology in the junction. The consensus cleavage sequence is 5'-(A/T)TT(C/G)-3'. Cleavage occurs on the 3'-side of the TT dinucleotide at the point of strand exchange. HJ branch migration catalyzed by RuvA-RuvB allows RuvC to scan DNA until it finds its consensus sequence, where it cleaves and resolves the cruciform DNA.</text>
</comment>
<evidence type="ECO:0000256" key="11">
    <source>
        <dbReference type="ARBA" id="ARBA00023204"/>
    </source>
</evidence>
<evidence type="ECO:0000256" key="1">
    <source>
        <dbReference type="ARBA" id="ARBA00009518"/>
    </source>
</evidence>
<keyword evidence="4 13" id="KW-0479">Metal-binding</keyword>
<feature type="binding site" evidence="13">
    <location>
        <position position="7"/>
    </location>
    <ligand>
        <name>Mg(2+)</name>
        <dbReference type="ChEBI" id="CHEBI:18420"/>
        <label>1</label>
    </ligand>
</feature>
<dbReference type="NCBIfam" id="NF000711">
    <property type="entry name" value="PRK00039.2-1"/>
    <property type="match status" value="1"/>
</dbReference>
<dbReference type="PANTHER" id="PTHR30194:SF3">
    <property type="entry name" value="CROSSOVER JUNCTION ENDODEOXYRIBONUCLEASE RUVC"/>
    <property type="match status" value="1"/>
</dbReference>
<dbReference type="GO" id="GO:0008821">
    <property type="term" value="F:crossover junction DNA endonuclease activity"/>
    <property type="evidence" value="ECO:0007669"/>
    <property type="project" value="UniProtKB-UniRule"/>
</dbReference>
<dbReference type="EMBL" id="CP049055">
    <property type="protein sequence ID" value="QII10450.1"/>
    <property type="molecule type" value="Genomic_DNA"/>
</dbReference>
<keyword evidence="18" id="KW-1185">Reference proteome</keyword>
<dbReference type="Pfam" id="PF02075">
    <property type="entry name" value="RuvC"/>
    <property type="match status" value="1"/>
</dbReference>
<feature type="binding site" evidence="13">
    <location>
        <position position="67"/>
    </location>
    <ligand>
        <name>Mg(2+)</name>
        <dbReference type="ChEBI" id="CHEBI:18420"/>
        <label>2</label>
    </ligand>
</feature>
<protein>
    <recommendedName>
        <fullName evidence="13 14">Crossover junction endodeoxyribonuclease RuvC</fullName>
        <ecNumber evidence="13 14">3.1.21.10</ecNumber>
    </recommendedName>
    <alternativeName>
        <fullName evidence="13">Holliday junction nuclease RuvC</fullName>
    </alternativeName>
    <alternativeName>
        <fullName evidence="13">Holliday junction resolvase RuvC</fullName>
    </alternativeName>
</protein>
<keyword evidence="5 13" id="KW-0255">Endonuclease</keyword>
<evidence type="ECO:0000256" key="14">
    <source>
        <dbReference type="NCBIfam" id="TIGR00228"/>
    </source>
</evidence>
<dbReference type="PRINTS" id="PR00696">
    <property type="entry name" value="RSOLVASERUVC"/>
</dbReference>
<keyword evidence="11 13" id="KW-0234">DNA repair</keyword>
<dbReference type="GO" id="GO:0000287">
    <property type="term" value="F:magnesium ion binding"/>
    <property type="evidence" value="ECO:0007669"/>
    <property type="project" value="UniProtKB-UniRule"/>
</dbReference>
<organism evidence="15">
    <name type="scientific">Kuenenia stuttgartiensis</name>
    <dbReference type="NCBI Taxonomy" id="174633"/>
    <lineage>
        <taxon>Bacteria</taxon>
        <taxon>Pseudomonadati</taxon>
        <taxon>Planctomycetota</taxon>
        <taxon>Candidatus Brocadiia</taxon>
        <taxon>Candidatus Brocadiales</taxon>
        <taxon>Candidatus Brocadiaceae</taxon>
        <taxon>Candidatus Kuenenia</taxon>
    </lineage>
</organism>
<dbReference type="InterPro" id="IPR036397">
    <property type="entry name" value="RNaseH_sf"/>
</dbReference>
<feature type="active site" evidence="13">
    <location>
        <position position="140"/>
    </location>
</feature>
<keyword evidence="2 13" id="KW-0963">Cytoplasm</keyword>
<dbReference type="Gene3D" id="3.30.420.10">
    <property type="entry name" value="Ribonuclease H-like superfamily/Ribonuclease H"/>
    <property type="match status" value="1"/>
</dbReference>
<dbReference type="EMBL" id="LT934425">
    <property type="protein sequence ID" value="SOH03752.1"/>
    <property type="molecule type" value="Genomic_DNA"/>
</dbReference>
<dbReference type="FunFam" id="3.30.420.10:FF:000002">
    <property type="entry name" value="Crossover junction endodeoxyribonuclease RuvC"/>
    <property type="match status" value="1"/>
</dbReference>
<dbReference type="InterPro" id="IPR002176">
    <property type="entry name" value="X-over_junc_endoDNase_RuvC"/>
</dbReference>
<evidence type="ECO:0000256" key="13">
    <source>
        <dbReference type="HAMAP-Rule" id="MF_00034"/>
    </source>
</evidence>